<keyword evidence="2" id="KW-1185">Reference proteome</keyword>
<comment type="caution">
    <text evidence="1">The sequence shown here is derived from an EMBL/GenBank/DDBJ whole genome shotgun (WGS) entry which is preliminary data.</text>
</comment>
<organism evidence="1 2">
    <name type="scientific">Mongoliibacter ruber</name>
    <dbReference type="NCBI Taxonomy" id="1750599"/>
    <lineage>
        <taxon>Bacteria</taxon>
        <taxon>Pseudomonadati</taxon>
        <taxon>Bacteroidota</taxon>
        <taxon>Cytophagia</taxon>
        <taxon>Cytophagales</taxon>
        <taxon>Cyclobacteriaceae</taxon>
        <taxon>Mongoliibacter</taxon>
    </lineage>
</organism>
<reference evidence="1 2" key="1">
    <citation type="submission" date="2018-03" db="EMBL/GenBank/DDBJ databases">
        <title>Genomic Encyclopedia of Archaeal and Bacterial Type Strains, Phase II (KMG-II): from individual species to whole genera.</title>
        <authorList>
            <person name="Goeker M."/>
        </authorList>
    </citation>
    <scope>NUCLEOTIDE SEQUENCE [LARGE SCALE GENOMIC DNA]</scope>
    <source>
        <strain evidence="1 2">DSM 27929</strain>
    </source>
</reference>
<accession>A0A2T0WQI5</accession>
<proteinExistence type="predicted"/>
<evidence type="ECO:0000313" key="2">
    <source>
        <dbReference type="Proteomes" id="UP000238157"/>
    </source>
</evidence>
<evidence type="ECO:0000313" key="1">
    <source>
        <dbReference type="EMBL" id="PRY88968.1"/>
    </source>
</evidence>
<sequence>MGFQNFVLNSCFFKKTDNSLIFFQDRNLLYNEFTINT</sequence>
<dbReference type="AlphaFoldDB" id="A0A2T0WQI5"/>
<dbReference type="Proteomes" id="UP000238157">
    <property type="component" value="Unassembled WGS sequence"/>
</dbReference>
<gene>
    <name evidence="1" type="ORF">CLW00_10388</name>
</gene>
<name>A0A2T0WQI5_9BACT</name>
<dbReference type="EMBL" id="PVTR01000003">
    <property type="protein sequence ID" value="PRY88968.1"/>
    <property type="molecule type" value="Genomic_DNA"/>
</dbReference>
<protein>
    <submittedName>
        <fullName evidence="1">Uncharacterized protein</fullName>
    </submittedName>
</protein>